<comment type="similarity">
    <text evidence="2 5">Belongs to the aconitase/IPM isomerase family.</text>
</comment>
<keyword evidence="3 5" id="KW-0004">4Fe-4S</keyword>
<dbReference type="GO" id="GO:0003994">
    <property type="term" value="F:aconitate hydratase activity"/>
    <property type="evidence" value="ECO:0007669"/>
    <property type="project" value="UniProtKB-EC"/>
</dbReference>
<dbReference type="InterPro" id="IPR006249">
    <property type="entry name" value="Aconitase/IRP2"/>
</dbReference>
<evidence type="ECO:0000256" key="6">
    <source>
        <dbReference type="SAM" id="MobiDB-lite"/>
    </source>
</evidence>
<evidence type="ECO:0000259" key="8">
    <source>
        <dbReference type="Pfam" id="PF00694"/>
    </source>
</evidence>
<evidence type="ECO:0000256" key="2">
    <source>
        <dbReference type="ARBA" id="ARBA00007185"/>
    </source>
</evidence>
<dbReference type="Proteomes" id="UP001595848">
    <property type="component" value="Unassembled WGS sequence"/>
</dbReference>
<dbReference type="EMBL" id="JBHSBV010000002">
    <property type="protein sequence ID" value="MFC4200908.1"/>
    <property type="molecule type" value="Genomic_DNA"/>
</dbReference>
<comment type="cofactor">
    <cofactor evidence="1">
        <name>[4Fe-4S] cluster</name>
        <dbReference type="ChEBI" id="CHEBI:49883"/>
    </cofactor>
</comment>
<dbReference type="Pfam" id="PF00694">
    <property type="entry name" value="Aconitase_C"/>
    <property type="match status" value="1"/>
</dbReference>
<evidence type="ECO:0000256" key="4">
    <source>
        <dbReference type="ARBA" id="ARBA00023501"/>
    </source>
</evidence>
<dbReference type="NCBIfam" id="NF006757">
    <property type="entry name" value="PRK09277.1"/>
    <property type="match status" value="1"/>
</dbReference>
<name>A0ABV8NYE1_9BURK</name>
<comment type="caution">
    <text evidence="9">The sequence shown here is derived from an EMBL/GenBank/DDBJ whole genome shotgun (WGS) entry which is preliminary data.</text>
</comment>
<accession>A0ABV8NYE1</accession>
<dbReference type="PANTHER" id="PTHR11670">
    <property type="entry name" value="ACONITASE/IRON-RESPONSIVE ELEMENT FAMILY MEMBER"/>
    <property type="match status" value="1"/>
</dbReference>
<dbReference type="EC" id="4.2.1.3" evidence="5"/>
<dbReference type="NCBIfam" id="NF009520">
    <property type="entry name" value="PRK12881.1"/>
    <property type="match status" value="1"/>
</dbReference>
<dbReference type="InterPro" id="IPR000573">
    <property type="entry name" value="AconitaseA/IPMdHydase_ssu_swvl"/>
</dbReference>
<comment type="catalytic activity">
    <reaction evidence="4 5">
        <text>citrate = D-threo-isocitrate</text>
        <dbReference type="Rhea" id="RHEA:10336"/>
        <dbReference type="ChEBI" id="CHEBI:15562"/>
        <dbReference type="ChEBI" id="CHEBI:16947"/>
        <dbReference type="EC" id="4.2.1.3"/>
    </reaction>
</comment>
<organism evidence="9 10">
    <name type="scientific">Candidimonas humi</name>
    <dbReference type="NCBI Taxonomy" id="683355"/>
    <lineage>
        <taxon>Bacteria</taxon>
        <taxon>Pseudomonadati</taxon>
        <taxon>Pseudomonadota</taxon>
        <taxon>Betaproteobacteria</taxon>
        <taxon>Burkholderiales</taxon>
        <taxon>Alcaligenaceae</taxon>
        <taxon>Candidimonas</taxon>
    </lineage>
</organism>
<protein>
    <recommendedName>
        <fullName evidence="5">Aconitate hydratase</fullName>
        <shortName evidence="5">Aconitase</shortName>
        <ecNumber evidence="5">4.2.1.3</ecNumber>
    </recommendedName>
</protein>
<dbReference type="InterPro" id="IPR018136">
    <property type="entry name" value="Aconitase_4Fe-4S_BS"/>
</dbReference>
<dbReference type="Pfam" id="PF00330">
    <property type="entry name" value="Aconitase"/>
    <property type="match status" value="1"/>
</dbReference>
<keyword evidence="10" id="KW-1185">Reference proteome</keyword>
<dbReference type="PROSITE" id="PS01244">
    <property type="entry name" value="ACONITASE_2"/>
    <property type="match status" value="1"/>
</dbReference>
<keyword evidence="5" id="KW-0411">Iron-sulfur</keyword>
<evidence type="ECO:0000313" key="10">
    <source>
        <dbReference type="Proteomes" id="UP001595848"/>
    </source>
</evidence>
<dbReference type="RefSeq" id="WP_217963877.1">
    <property type="nucleotide sequence ID" value="NZ_JAHTBN010000003.1"/>
</dbReference>
<feature type="domain" description="Aconitase/3-isopropylmalate dehydratase large subunit alpha/beta/alpha" evidence="7">
    <location>
        <begin position="78"/>
        <end position="562"/>
    </location>
</feature>
<keyword evidence="5 9" id="KW-0456">Lyase</keyword>
<reference evidence="10" key="1">
    <citation type="journal article" date="2019" name="Int. J. Syst. Evol. Microbiol.">
        <title>The Global Catalogue of Microorganisms (GCM) 10K type strain sequencing project: providing services to taxonomists for standard genome sequencing and annotation.</title>
        <authorList>
            <consortium name="The Broad Institute Genomics Platform"/>
            <consortium name="The Broad Institute Genome Sequencing Center for Infectious Disease"/>
            <person name="Wu L."/>
            <person name="Ma J."/>
        </authorList>
    </citation>
    <scope>NUCLEOTIDE SEQUENCE [LARGE SCALE GENOMIC DNA]</scope>
    <source>
        <strain evidence="10">LMG 24813</strain>
    </source>
</reference>
<evidence type="ECO:0000259" key="7">
    <source>
        <dbReference type="Pfam" id="PF00330"/>
    </source>
</evidence>
<dbReference type="InterPro" id="IPR001030">
    <property type="entry name" value="Acoase/IPM_deHydtase_lsu_aba"/>
</dbReference>
<evidence type="ECO:0000256" key="1">
    <source>
        <dbReference type="ARBA" id="ARBA00001966"/>
    </source>
</evidence>
<evidence type="ECO:0000256" key="3">
    <source>
        <dbReference type="ARBA" id="ARBA00022485"/>
    </source>
</evidence>
<evidence type="ECO:0000313" key="9">
    <source>
        <dbReference type="EMBL" id="MFC4200908.1"/>
    </source>
</evidence>
<dbReference type="PROSITE" id="PS00450">
    <property type="entry name" value="ACONITASE_1"/>
    <property type="match status" value="1"/>
</dbReference>
<comment type="function">
    <text evidence="5">Catalyzes the isomerization of citrate to isocitrate via cis-aconitate.</text>
</comment>
<evidence type="ECO:0000256" key="5">
    <source>
        <dbReference type="RuleBase" id="RU361275"/>
    </source>
</evidence>
<sequence>MSLSSSSSYLSSKQPFPGHDDLYYYDIARGAACFGKAVDHLPVCLRILLESLLRRHDGSTITDSHVRALLDWQPGSAQSAEIPFFVARVLLQDNTGAPLLADLAALRHAITNAGLSPGLVEPTIPVDLVVDHSVSVDYYGNSQALEKNRRLEFARNGDRYSFFKWASAAFETLRVIPPGHGILHQINLEYLAPGIHRRGELVFPDSLVGTDSHTTMINAAGIIGLGCGGIEAEAAMLGEPVYLAMPRVTGVELVGRLRPGIGATDLALSLTERLRQVDVVGQFVEFFGPGVASLAIADRATVANMAPEYGATIGFFPPDQKTLEFFLATERDPAQVQLMHDYHVLQGTFGAANNKVRYSRHVVVDLATIAPSLAGPRRPQDRVALGEMRRRFLDAFPQPPQVQPAPGTDGAGHARDPAAPGPRHGDVVLAAITSCTNTSNPAAMITAGLLARNAVQAGLSVGHRVKTSLAPGSLAVASYLRDAGLLEPLEQLGFHIAAFGCTTCIGNSGPLHPEVRRAILADRMIFSSVLSGNRNFDGRIHPDLRANYLASPALVLAYALAGTVLVDLQSEPIGRGTKGPVHLSDIWPAADEVEAMVSHVFQRPAFLPMRRELDVSGDSQEWSALPAPQGPNYDWPRSTYISRSPFFDSIGPTAPPLRDIRGARILGIFGDGFTTEHLIPAGPIDPRSPAATWLQEQGVPVEELHSYGARRGHHEVTVRGMFANPWIENRIMSILRPGSPHRNNTVLQPQGAEAGLYSVAVHYRDTGVDTVIIAGDNYGAGSSRDWAAKGIRLLGIRAIVAKSFERIHCRNLIGMGVLPICFLGNDNAATLGLRGDERIDLLDLEEGIEPRKQIRMIITRPDDSRTVHAVQLCLENAAELAYYAQGGILPAIFRKLLNRARAS</sequence>
<feature type="region of interest" description="Disordered" evidence="6">
    <location>
        <begin position="397"/>
        <end position="423"/>
    </location>
</feature>
<gene>
    <name evidence="9" type="primary">acnA</name>
    <name evidence="9" type="ORF">ACFOY1_08085</name>
</gene>
<keyword evidence="5" id="KW-0408">Iron</keyword>
<dbReference type="NCBIfam" id="TIGR01341">
    <property type="entry name" value="aconitase_1"/>
    <property type="match status" value="1"/>
</dbReference>
<feature type="domain" description="Aconitase A/isopropylmalate dehydratase small subunit swivel" evidence="8">
    <location>
        <begin position="692"/>
        <end position="822"/>
    </location>
</feature>
<keyword evidence="3 5" id="KW-0479">Metal-binding</keyword>
<proteinExistence type="inferred from homology"/>